<dbReference type="SUPFAM" id="SSF53448">
    <property type="entry name" value="Nucleotide-diphospho-sugar transferases"/>
    <property type="match status" value="1"/>
</dbReference>
<name>A0A4V0H5D2_STRPO</name>
<dbReference type="Proteomes" id="UP000306241">
    <property type="component" value="Chromosome"/>
</dbReference>
<dbReference type="Pfam" id="PF00535">
    <property type="entry name" value="Glycos_transf_2"/>
    <property type="match status" value="1"/>
</dbReference>
<dbReference type="Gene3D" id="3.90.550.10">
    <property type="entry name" value="Spore Coat Polysaccharide Biosynthesis Protein SpsA, Chain A"/>
    <property type="match status" value="1"/>
</dbReference>
<keyword evidence="2" id="KW-0808">Transferase</keyword>
<dbReference type="OrthoDB" id="9802649at2"/>
<dbReference type="PANTHER" id="PTHR22916">
    <property type="entry name" value="GLYCOSYLTRANSFERASE"/>
    <property type="match status" value="1"/>
</dbReference>
<dbReference type="AlphaFoldDB" id="A0A4V0H5D2"/>
<feature type="domain" description="Glycosyltransferase 2-like" evidence="1">
    <location>
        <begin position="6"/>
        <end position="158"/>
    </location>
</feature>
<accession>A0A4V0H5D2</accession>
<evidence type="ECO:0000313" key="2">
    <source>
        <dbReference type="EMBL" id="VTT44441.1"/>
    </source>
</evidence>
<dbReference type="GO" id="GO:0016758">
    <property type="term" value="F:hexosyltransferase activity"/>
    <property type="evidence" value="ECO:0007669"/>
    <property type="project" value="UniProtKB-ARBA"/>
</dbReference>
<dbReference type="EMBL" id="LR594052">
    <property type="protein sequence ID" value="VTT44441.1"/>
    <property type="molecule type" value="Genomic_DNA"/>
</dbReference>
<dbReference type="PANTHER" id="PTHR22916:SF3">
    <property type="entry name" value="UDP-GLCNAC:BETAGAL BETA-1,3-N-ACETYLGLUCOSAMINYLTRANSFERASE-LIKE PROTEIN 1"/>
    <property type="match status" value="1"/>
</dbReference>
<gene>
    <name evidence="2" type="ORF">NCTC10924_01122</name>
</gene>
<sequence>MVRTAVLMATYNGQDFIEEQLDSIRNQTLKPDYVLLRDDGSTDKTIEVVNTYILKYNLNNWSIQKNEKNLGWRLNFRQLLLDSLSLTVDYIFFSDQDDIWYWDKNEKQVSIMETHPFVDVLSADVDIKLMSGEATYPKQFQFDAKAKLTQYPLDFSYHNYRQGWTFCIRKSFVEQVMKHYQEGLMLSHDNLMTGISGLLGTGYNYNYPVGLHKRHGGNASGHLLNIHSTHSRHITELKLVVSYFTIARAVLVEDQHKNLNRLNKYYQFNVERLENAENRKLFSTLKQTIIKGQYYDSFSNRIRDLIFIFKK</sequence>
<evidence type="ECO:0000313" key="3">
    <source>
        <dbReference type="Proteomes" id="UP000306241"/>
    </source>
</evidence>
<organism evidence="2 3">
    <name type="scientific">Streptococcus porcinus</name>
    <dbReference type="NCBI Taxonomy" id="1340"/>
    <lineage>
        <taxon>Bacteria</taxon>
        <taxon>Bacillati</taxon>
        <taxon>Bacillota</taxon>
        <taxon>Bacilli</taxon>
        <taxon>Lactobacillales</taxon>
        <taxon>Streptococcaceae</taxon>
        <taxon>Streptococcus</taxon>
    </lineage>
</organism>
<dbReference type="InterPro" id="IPR001173">
    <property type="entry name" value="Glyco_trans_2-like"/>
</dbReference>
<evidence type="ECO:0000259" key="1">
    <source>
        <dbReference type="Pfam" id="PF00535"/>
    </source>
</evidence>
<proteinExistence type="predicted"/>
<reference evidence="2 3" key="1">
    <citation type="submission" date="2019-05" db="EMBL/GenBank/DDBJ databases">
        <authorList>
            <consortium name="Pathogen Informatics"/>
        </authorList>
    </citation>
    <scope>NUCLEOTIDE SEQUENCE [LARGE SCALE GENOMIC DNA]</scope>
    <source>
        <strain evidence="2 3">NCTC10924</strain>
    </source>
</reference>
<protein>
    <submittedName>
        <fullName evidence="2">Glycosyl transferase, group 2 family protein</fullName>
    </submittedName>
</protein>
<dbReference type="InterPro" id="IPR029044">
    <property type="entry name" value="Nucleotide-diphossugar_trans"/>
</dbReference>
<dbReference type="RefSeq" id="WP_003084280.1">
    <property type="nucleotide sequence ID" value="NZ_CP070236.1"/>
</dbReference>